<organism evidence="1 2">
    <name type="scientific">Halorubrum yunnanense</name>
    <dbReference type="NCBI Taxonomy" id="1526162"/>
    <lineage>
        <taxon>Archaea</taxon>
        <taxon>Methanobacteriati</taxon>
        <taxon>Methanobacteriota</taxon>
        <taxon>Stenosarchaea group</taxon>
        <taxon>Halobacteria</taxon>
        <taxon>Halobacteriales</taxon>
        <taxon>Haloferacaceae</taxon>
        <taxon>Halorubrum</taxon>
    </lineage>
</organism>
<gene>
    <name evidence="1" type="ORF">ACFQMK_02900</name>
</gene>
<reference evidence="1 2" key="1">
    <citation type="journal article" date="2019" name="Int. J. Syst. Evol. Microbiol.">
        <title>The Global Catalogue of Microorganisms (GCM) 10K type strain sequencing project: providing services to taxonomists for standard genome sequencing and annotation.</title>
        <authorList>
            <consortium name="The Broad Institute Genomics Platform"/>
            <consortium name="The Broad Institute Genome Sequencing Center for Infectious Disease"/>
            <person name="Wu L."/>
            <person name="Ma J."/>
        </authorList>
    </citation>
    <scope>NUCLEOTIDE SEQUENCE [LARGE SCALE GENOMIC DNA]</scope>
    <source>
        <strain evidence="1 2">Q85</strain>
    </source>
</reference>
<evidence type="ECO:0000313" key="1">
    <source>
        <dbReference type="EMBL" id="MFC7185853.1"/>
    </source>
</evidence>
<name>A0ABD5Y8S5_9EURY</name>
<protein>
    <recommendedName>
        <fullName evidence="3">DUF1102 domain-containing protein</fullName>
    </recommendedName>
</protein>
<dbReference type="RefSeq" id="WP_267662835.1">
    <property type="nucleotide sequence ID" value="NZ_JAODIX010000011.1"/>
</dbReference>
<accession>A0ABD5Y8S5</accession>
<dbReference type="Proteomes" id="UP001596390">
    <property type="component" value="Unassembled WGS sequence"/>
</dbReference>
<comment type="caution">
    <text evidence="1">The sequence shown here is derived from an EMBL/GenBank/DDBJ whole genome shotgun (WGS) entry which is preliminary data.</text>
</comment>
<evidence type="ECO:0000313" key="2">
    <source>
        <dbReference type="Proteomes" id="UP001596390"/>
    </source>
</evidence>
<sequence>MKRRTFVFGLGTAVTGSGALIGSGAFSSAEAERSVSVETADDDDAYLALIKGESATDDRAYRDDGQLNFTFPGLRERTDWLIDTNPENPEGLGEDSVYRFGSETDGDPLFFSRNQGTQTIELYSRQDDTEGLPHVQIFNVNTGDLLTGDGTRAVLETGDSVPLGLQIDTTGVDAQESAYSVSLTIVGKATEQ</sequence>
<dbReference type="AlphaFoldDB" id="A0ABD5Y8S5"/>
<keyword evidence="2" id="KW-1185">Reference proteome</keyword>
<dbReference type="EMBL" id="JBHSZZ010000011">
    <property type="protein sequence ID" value="MFC7185853.1"/>
    <property type="molecule type" value="Genomic_DNA"/>
</dbReference>
<evidence type="ECO:0008006" key="3">
    <source>
        <dbReference type="Google" id="ProtNLM"/>
    </source>
</evidence>
<proteinExistence type="predicted"/>